<evidence type="ECO:0000256" key="11">
    <source>
        <dbReference type="ARBA" id="ARBA00023209"/>
    </source>
</evidence>
<evidence type="ECO:0000256" key="1">
    <source>
        <dbReference type="ARBA" id="ARBA00001936"/>
    </source>
</evidence>
<evidence type="ECO:0000256" key="9">
    <source>
        <dbReference type="ARBA" id="ARBA00023098"/>
    </source>
</evidence>
<comment type="cofactor">
    <cofactor evidence="1">
        <name>Mn(2+)</name>
        <dbReference type="ChEBI" id="CHEBI:29035"/>
    </cofactor>
</comment>
<sequence>MQPGERFNRNAGYALHVMTASGAAAGLLALQAVIDGNVRGALLWLLVCQILDGLDGPIARKIDVVFNAPRVDGYVLDLIVDYVTCVVVPVALMIRLNMLPSEFQTLIAAIVILLSALWFARTDIETEDHWFNGFPAVWNLAVPSFLILDLSQRTTAIVTVLLAVSQLTNIKFPHLVRVRKWRKFTLPFAIIYLLNLFLLSWDYSNTDGIQYSMISLVIMVAFPIYIGATSLVRTFSGSEES</sequence>
<keyword evidence="5" id="KW-0997">Cell inner membrane</keyword>
<evidence type="ECO:0000256" key="4">
    <source>
        <dbReference type="ARBA" id="ARBA00022516"/>
    </source>
</evidence>
<organism evidence="15">
    <name type="scientific">freshwater metagenome</name>
    <dbReference type="NCBI Taxonomy" id="449393"/>
    <lineage>
        <taxon>unclassified sequences</taxon>
        <taxon>metagenomes</taxon>
        <taxon>ecological metagenomes</taxon>
    </lineage>
</organism>
<feature type="transmembrane region" description="Helical" evidence="14">
    <location>
        <begin position="103"/>
        <end position="120"/>
    </location>
</feature>
<evidence type="ECO:0000313" key="15">
    <source>
        <dbReference type="EMBL" id="CAB4883405.1"/>
    </source>
</evidence>
<keyword evidence="10 14" id="KW-0472">Membrane</keyword>
<evidence type="ECO:0000256" key="8">
    <source>
        <dbReference type="ARBA" id="ARBA00022989"/>
    </source>
</evidence>
<dbReference type="AlphaFoldDB" id="A0A6J7EQK2"/>
<accession>A0A6J7EQK2</accession>
<dbReference type="Pfam" id="PF01066">
    <property type="entry name" value="CDP-OH_P_transf"/>
    <property type="match status" value="1"/>
</dbReference>
<proteinExistence type="predicted"/>
<dbReference type="EMBL" id="CAFBLZ010000016">
    <property type="protein sequence ID" value="CAB4883405.1"/>
    <property type="molecule type" value="Genomic_DNA"/>
</dbReference>
<dbReference type="InterPro" id="IPR000462">
    <property type="entry name" value="CDP-OH_P_trans"/>
</dbReference>
<keyword evidence="6" id="KW-0808">Transferase</keyword>
<feature type="transmembrane region" description="Helical" evidence="14">
    <location>
        <begin position="184"/>
        <end position="203"/>
    </location>
</feature>
<feature type="transmembrane region" description="Helical" evidence="14">
    <location>
        <begin position="74"/>
        <end position="96"/>
    </location>
</feature>
<evidence type="ECO:0000256" key="14">
    <source>
        <dbReference type="SAM" id="Phobius"/>
    </source>
</evidence>
<evidence type="ECO:0000256" key="5">
    <source>
        <dbReference type="ARBA" id="ARBA00022519"/>
    </source>
</evidence>
<evidence type="ECO:0000256" key="10">
    <source>
        <dbReference type="ARBA" id="ARBA00023136"/>
    </source>
</evidence>
<evidence type="ECO:0000256" key="6">
    <source>
        <dbReference type="ARBA" id="ARBA00022679"/>
    </source>
</evidence>
<dbReference type="InterPro" id="IPR026027">
    <property type="entry name" value="PcS"/>
</dbReference>
<keyword evidence="3" id="KW-1003">Cell membrane</keyword>
<keyword evidence="9" id="KW-0443">Lipid metabolism</keyword>
<evidence type="ECO:0000256" key="3">
    <source>
        <dbReference type="ARBA" id="ARBA00022475"/>
    </source>
</evidence>
<dbReference type="PIRSF" id="PIRSF000851">
    <property type="entry name" value="PcS"/>
    <property type="match status" value="1"/>
</dbReference>
<keyword evidence="12" id="KW-0464">Manganese</keyword>
<dbReference type="GO" id="GO:0005886">
    <property type="term" value="C:plasma membrane"/>
    <property type="evidence" value="ECO:0007669"/>
    <property type="project" value="UniProtKB-SubCell"/>
</dbReference>
<protein>
    <submittedName>
        <fullName evidence="15">Unannotated protein</fullName>
    </submittedName>
</protein>
<evidence type="ECO:0000256" key="13">
    <source>
        <dbReference type="ARBA" id="ARBA00023264"/>
    </source>
</evidence>
<dbReference type="GO" id="GO:0016780">
    <property type="term" value="F:phosphotransferase activity, for other substituted phosphate groups"/>
    <property type="evidence" value="ECO:0007669"/>
    <property type="project" value="InterPro"/>
</dbReference>
<evidence type="ECO:0000256" key="12">
    <source>
        <dbReference type="ARBA" id="ARBA00023211"/>
    </source>
</evidence>
<reference evidence="15" key="1">
    <citation type="submission" date="2020-05" db="EMBL/GenBank/DDBJ databases">
        <authorList>
            <person name="Chiriac C."/>
            <person name="Salcher M."/>
            <person name="Ghai R."/>
            <person name="Kavagutti S V."/>
        </authorList>
    </citation>
    <scope>NUCLEOTIDE SEQUENCE</scope>
</reference>
<dbReference type="InterPro" id="IPR043130">
    <property type="entry name" value="CDP-OH_PTrfase_TM_dom"/>
</dbReference>
<evidence type="ECO:0000256" key="7">
    <source>
        <dbReference type="ARBA" id="ARBA00022692"/>
    </source>
</evidence>
<feature type="transmembrane region" description="Helical" evidence="14">
    <location>
        <begin position="140"/>
        <end position="164"/>
    </location>
</feature>
<keyword evidence="11" id="KW-0594">Phospholipid biosynthesis</keyword>
<dbReference type="GO" id="GO:0008654">
    <property type="term" value="P:phospholipid biosynthetic process"/>
    <property type="evidence" value="ECO:0007669"/>
    <property type="project" value="UniProtKB-KW"/>
</dbReference>
<feature type="transmembrane region" description="Helical" evidence="14">
    <location>
        <begin position="209"/>
        <end position="232"/>
    </location>
</feature>
<name>A0A6J7EQK2_9ZZZZ</name>
<evidence type="ECO:0000256" key="2">
    <source>
        <dbReference type="ARBA" id="ARBA00004429"/>
    </source>
</evidence>
<gene>
    <name evidence="15" type="ORF">UFOPK3482_00326</name>
</gene>
<dbReference type="Gene3D" id="1.20.120.1760">
    <property type="match status" value="1"/>
</dbReference>
<keyword evidence="8 14" id="KW-1133">Transmembrane helix</keyword>
<keyword evidence="13" id="KW-1208">Phospholipid metabolism</keyword>
<keyword evidence="7 14" id="KW-0812">Transmembrane</keyword>
<feature type="transmembrane region" description="Helical" evidence="14">
    <location>
        <begin position="12"/>
        <end position="34"/>
    </location>
</feature>
<keyword evidence="4" id="KW-0444">Lipid biosynthesis</keyword>
<comment type="subcellular location">
    <subcellularLocation>
        <location evidence="2">Cell inner membrane</location>
        <topology evidence="2">Multi-pass membrane protein</topology>
    </subcellularLocation>
</comment>